<accession>A0A644WVR8</accession>
<reference evidence="1" key="1">
    <citation type="submission" date="2019-08" db="EMBL/GenBank/DDBJ databases">
        <authorList>
            <person name="Kucharzyk K."/>
            <person name="Murdoch R.W."/>
            <person name="Higgins S."/>
            <person name="Loffler F."/>
        </authorList>
    </citation>
    <scope>NUCLEOTIDE SEQUENCE</scope>
</reference>
<organism evidence="1">
    <name type="scientific">bioreactor metagenome</name>
    <dbReference type="NCBI Taxonomy" id="1076179"/>
    <lineage>
        <taxon>unclassified sequences</taxon>
        <taxon>metagenomes</taxon>
        <taxon>ecological metagenomes</taxon>
    </lineage>
</organism>
<dbReference type="EMBL" id="VSSQ01001374">
    <property type="protein sequence ID" value="MPM07777.1"/>
    <property type="molecule type" value="Genomic_DNA"/>
</dbReference>
<evidence type="ECO:0000313" key="1">
    <source>
        <dbReference type="EMBL" id="MPM07777.1"/>
    </source>
</evidence>
<sequence length="54" mass="6225">MELTVIRGGGTNKRGDIVTVEKYDRGTYIEIIKKVERENGQVDIYVDKKPKENK</sequence>
<protein>
    <submittedName>
        <fullName evidence="1">Uncharacterized protein</fullName>
    </submittedName>
</protein>
<dbReference type="AlphaFoldDB" id="A0A644WVR8"/>
<comment type="caution">
    <text evidence="1">The sequence shown here is derived from an EMBL/GenBank/DDBJ whole genome shotgun (WGS) entry which is preliminary data.</text>
</comment>
<proteinExistence type="predicted"/>
<name>A0A644WVR8_9ZZZZ</name>
<gene>
    <name evidence="1" type="ORF">SDC9_54085</name>
</gene>